<comment type="caution">
    <text evidence="1">The sequence shown here is derived from an EMBL/GenBank/DDBJ whole genome shotgun (WGS) entry which is preliminary data.</text>
</comment>
<dbReference type="EMBL" id="FXTZ01000002">
    <property type="protein sequence ID" value="SMP11409.1"/>
    <property type="molecule type" value="Genomic_DNA"/>
</dbReference>
<sequence>MKELNRINNVIIFDGINEYNSNEIFADSKLTQIYNNAIGFKGLPTLINKINLENGLVYIFSNPELNITGRIEVRNVSQTLQDEYSKIAD</sequence>
<name>A0ABY1NJN4_9FLAO</name>
<organism evidence="1 2">
    <name type="scientific">Chryseobacterium profundimaris</name>
    <dbReference type="NCBI Taxonomy" id="1387275"/>
    <lineage>
        <taxon>Bacteria</taxon>
        <taxon>Pseudomonadati</taxon>
        <taxon>Bacteroidota</taxon>
        <taxon>Flavobacteriia</taxon>
        <taxon>Flavobacteriales</taxon>
        <taxon>Weeksellaceae</taxon>
        <taxon>Chryseobacterium group</taxon>
        <taxon>Chryseobacterium</taxon>
    </lineage>
</organism>
<dbReference type="Proteomes" id="UP001157960">
    <property type="component" value="Unassembled WGS sequence"/>
</dbReference>
<accession>A0ABY1NJN4</accession>
<keyword evidence="2" id="KW-1185">Reference proteome</keyword>
<proteinExistence type="predicted"/>
<gene>
    <name evidence="1" type="ORF">SAMN06264346_102313</name>
</gene>
<protein>
    <submittedName>
        <fullName evidence="1">Uncharacterized protein</fullName>
    </submittedName>
</protein>
<evidence type="ECO:0000313" key="2">
    <source>
        <dbReference type="Proteomes" id="UP001157960"/>
    </source>
</evidence>
<reference evidence="1 2" key="1">
    <citation type="submission" date="2017-05" db="EMBL/GenBank/DDBJ databases">
        <authorList>
            <person name="Varghese N."/>
            <person name="Submissions S."/>
        </authorList>
    </citation>
    <scope>NUCLEOTIDE SEQUENCE [LARGE SCALE GENOMIC DNA]</scope>
    <source>
        <strain evidence="1 2">DSM 28214</strain>
    </source>
</reference>
<dbReference type="RefSeq" id="WP_283421353.1">
    <property type="nucleotide sequence ID" value="NZ_FXTZ01000002.1"/>
</dbReference>
<evidence type="ECO:0000313" key="1">
    <source>
        <dbReference type="EMBL" id="SMP11409.1"/>
    </source>
</evidence>